<evidence type="ECO:0000313" key="3">
    <source>
        <dbReference type="Proteomes" id="UP001244011"/>
    </source>
</evidence>
<accession>A0AAJ0FLC1</accession>
<dbReference type="SUPFAM" id="SSF54909">
    <property type="entry name" value="Dimeric alpha+beta barrel"/>
    <property type="match status" value="1"/>
</dbReference>
<proteinExistence type="predicted"/>
<keyword evidence="1" id="KW-1133">Transmembrane helix</keyword>
<feature type="transmembrane region" description="Helical" evidence="1">
    <location>
        <begin position="37"/>
        <end position="58"/>
    </location>
</feature>
<dbReference type="InterPro" id="IPR025444">
    <property type="entry name" value="Monooxy_af470"/>
</dbReference>
<keyword evidence="3" id="KW-1185">Reference proteome</keyword>
<protein>
    <submittedName>
        <fullName evidence="2">Uncharacterized protein</fullName>
    </submittedName>
</protein>
<evidence type="ECO:0000313" key="2">
    <source>
        <dbReference type="EMBL" id="KAK1772017.1"/>
    </source>
</evidence>
<dbReference type="Proteomes" id="UP001244011">
    <property type="component" value="Unassembled WGS sequence"/>
</dbReference>
<dbReference type="InterPro" id="IPR011008">
    <property type="entry name" value="Dimeric_a/b-barrel"/>
</dbReference>
<dbReference type="AlphaFoldDB" id="A0AAJ0FLC1"/>
<sequence>MAAKDYTGIFEPSKTPRRVVPDMLTFLAKDAFTLPQLLLLGALCQIAIFSILPARYALLPTLLLLLHSIVSTTLQATSPARNTFLNGVIKSRTSAVLPEATYSPDPAASSPLFGSRPAASPIVVLHLGVRLNHPLGPLAPGAAEATKHFIACSVELARRASDFGCVGQTTWRAAERASNNTLMTVFYFRDVAGLHAFAHDAVHRAAWDWIGRFARETGHSHIGIFHETFVSAPGGYETIYHNMPPLLLGAANVRVTNEGTGETEFVVPLVDADVPTLRSQYGRMDRMPNGEPVQRS</sequence>
<dbReference type="EMBL" id="MU838998">
    <property type="protein sequence ID" value="KAK1772017.1"/>
    <property type="molecule type" value="Genomic_DNA"/>
</dbReference>
<keyword evidence="1" id="KW-0812">Transmembrane</keyword>
<keyword evidence="1" id="KW-0472">Membrane</keyword>
<comment type="caution">
    <text evidence="2">The sequence shown here is derived from an EMBL/GenBank/DDBJ whole genome shotgun (WGS) entry which is preliminary data.</text>
</comment>
<gene>
    <name evidence="2" type="ORF">QBC33DRAFT_511496</name>
</gene>
<reference evidence="2" key="1">
    <citation type="submission" date="2023-06" db="EMBL/GenBank/DDBJ databases">
        <title>Genome-scale phylogeny and comparative genomics of the fungal order Sordariales.</title>
        <authorList>
            <consortium name="Lawrence Berkeley National Laboratory"/>
            <person name="Hensen N."/>
            <person name="Bonometti L."/>
            <person name="Westerberg I."/>
            <person name="Brannstrom I.O."/>
            <person name="Guillou S."/>
            <person name="Cros-Aarteil S."/>
            <person name="Calhoun S."/>
            <person name="Haridas S."/>
            <person name="Kuo A."/>
            <person name="Mondo S."/>
            <person name="Pangilinan J."/>
            <person name="Riley R."/>
            <person name="Labutti K."/>
            <person name="Andreopoulos B."/>
            <person name="Lipzen A."/>
            <person name="Chen C."/>
            <person name="Yanf M."/>
            <person name="Daum C."/>
            <person name="Ng V."/>
            <person name="Clum A."/>
            <person name="Steindorff A."/>
            <person name="Ohm R."/>
            <person name="Martin F."/>
            <person name="Silar P."/>
            <person name="Natvig D."/>
            <person name="Lalanne C."/>
            <person name="Gautier V."/>
            <person name="Ament-Velasquez S.L."/>
            <person name="Kruys A."/>
            <person name="Hutchinson M.I."/>
            <person name="Powell A.J."/>
            <person name="Barry K."/>
            <person name="Miller A.N."/>
            <person name="Grigoriev I.V."/>
            <person name="Debuchy R."/>
            <person name="Gladieux P."/>
            <person name="Thoren M.H."/>
            <person name="Johannesson H."/>
        </authorList>
    </citation>
    <scope>NUCLEOTIDE SEQUENCE</scope>
    <source>
        <strain evidence="2">8032-3</strain>
    </source>
</reference>
<dbReference type="Pfam" id="PF13826">
    <property type="entry name" value="Monooxy_af470-like"/>
    <property type="match status" value="1"/>
</dbReference>
<dbReference type="RefSeq" id="XP_060288230.1">
    <property type="nucleotide sequence ID" value="XM_060425845.1"/>
</dbReference>
<evidence type="ECO:0000256" key="1">
    <source>
        <dbReference type="SAM" id="Phobius"/>
    </source>
</evidence>
<dbReference type="GeneID" id="85309032"/>
<organism evidence="2 3">
    <name type="scientific">Phialemonium atrogriseum</name>
    <dbReference type="NCBI Taxonomy" id="1093897"/>
    <lineage>
        <taxon>Eukaryota</taxon>
        <taxon>Fungi</taxon>
        <taxon>Dikarya</taxon>
        <taxon>Ascomycota</taxon>
        <taxon>Pezizomycotina</taxon>
        <taxon>Sordariomycetes</taxon>
        <taxon>Sordariomycetidae</taxon>
        <taxon>Cephalothecales</taxon>
        <taxon>Cephalothecaceae</taxon>
        <taxon>Phialemonium</taxon>
    </lineage>
</organism>
<name>A0AAJ0FLC1_9PEZI</name>